<accession>X1DRV6</accession>
<dbReference type="AlphaFoldDB" id="X1DRV6"/>
<sequence>VPTYSEVFAQTVLRLARENPRLVAVTPAMPEGN</sequence>
<feature type="non-terminal residue" evidence="1">
    <location>
        <position position="1"/>
    </location>
</feature>
<proteinExistence type="predicted"/>
<gene>
    <name evidence="1" type="ORF">S01H4_67422</name>
</gene>
<comment type="caution">
    <text evidence="1">The sequence shown here is derived from an EMBL/GenBank/DDBJ whole genome shotgun (WGS) entry which is preliminary data.</text>
</comment>
<feature type="non-terminal residue" evidence="1">
    <location>
        <position position="33"/>
    </location>
</feature>
<evidence type="ECO:0000313" key="1">
    <source>
        <dbReference type="EMBL" id="GAH22907.1"/>
    </source>
</evidence>
<organism evidence="1">
    <name type="scientific">marine sediment metagenome</name>
    <dbReference type="NCBI Taxonomy" id="412755"/>
    <lineage>
        <taxon>unclassified sequences</taxon>
        <taxon>metagenomes</taxon>
        <taxon>ecological metagenomes</taxon>
    </lineage>
</organism>
<name>X1DRV6_9ZZZZ</name>
<dbReference type="EMBL" id="BART01042408">
    <property type="protein sequence ID" value="GAH22907.1"/>
    <property type="molecule type" value="Genomic_DNA"/>
</dbReference>
<protein>
    <submittedName>
        <fullName evidence="1">Uncharacterized protein</fullName>
    </submittedName>
</protein>
<reference evidence="1" key="1">
    <citation type="journal article" date="2014" name="Front. Microbiol.">
        <title>High frequency of phylogenetically diverse reductive dehalogenase-homologous genes in deep subseafloor sedimentary metagenomes.</title>
        <authorList>
            <person name="Kawai M."/>
            <person name="Futagami T."/>
            <person name="Toyoda A."/>
            <person name="Takaki Y."/>
            <person name="Nishi S."/>
            <person name="Hori S."/>
            <person name="Arai W."/>
            <person name="Tsubouchi T."/>
            <person name="Morono Y."/>
            <person name="Uchiyama I."/>
            <person name="Ito T."/>
            <person name="Fujiyama A."/>
            <person name="Inagaki F."/>
            <person name="Takami H."/>
        </authorList>
    </citation>
    <scope>NUCLEOTIDE SEQUENCE</scope>
    <source>
        <strain evidence="1">Expedition CK06-06</strain>
    </source>
</reference>